<dbReference type="Proteomes" id="UP000799772">
    <property type="component" value="Unassembled WGS sequence"/>
</dbReference>
<sequence>MAQNVDAANLKETFVAQGGIWGPAWETILQADPVYFAAYLKLRSVPMNKKTLPYKTQELVLLAVNASTTTLYEPGIRAHTAAALAAGATRQEIMETLELSSVLGVHATSVGVPCLMEVLQETGVSAQVDPLDERQQHLKADFSAKRGYWSPHWETILRLDPLFFEAYTEFSSVPFRSDRNFLDAKTKELMYCAIDCACTHLYAPGLKTHIRNALRYGATPSEIMEVYNLASLMGIHTVLAGATALAEASATS</sequence>
<gene>
    <name evidence="2" type="ORF">NA57DRAFT_78651</name>
</gene>
<dbReference type="InterPro" id="IPR003779">
    <property type="entry name" value="CMD-like"/>
</dbReference>
<dbReference type="OrthoDB" id="10250730at2759"/>
<dbReference type="Gene3D" id="1.20.1290.10">
    <property type="entry name" value="AhpD-like"/>
    <property type="match status" value="1"/>
</dbReference>
<feature type="domain" description="Carboxymuconolactone decarboxylase-like" evidence="1">
    <location>
        <begin position="34"/>
        <end position="100"/>
    </location>
</feature>
<dbReference type="GO" id="GO:0051920">
    <property type="term" value="F:peroxiredoxin activity"/>
    <property type="evidence" value="ECO:0007669"/>
    <property type="project" value="InterPro"/>
</dbReference>
<dbReference type="InterPro" id="IPR029032">
    <property type="entry name" value="AhpD-like"/>
</dbReference>
<evidence type="ECO:0000313" key="3">
    <source>
        <dbReference type="Proteomes" id="UP000799772"/>
    </source>
</evidence>
<name>A0A9P4IAJ5_9PEZI</name>
<accession>A0A9P4IAJ5</accession>
<comment type="caution">
    <text evidence="2">The sequence shown here is derived from an EMBL/GenBank/DDBJ whole genome shotgun (WGS) entry which is preliminary data.</text>
</comment>
<proteinExistence type="predicted"/>
<dbReference type="PANTHER" id="PTHR33930:SF2">
    <property type="entry name" value="BLR3452 PROTEIN"/>
    <property type="match status" value="1"/>
</dbReference>
<dbReference type="EMBL" id="ML978130">
    <property type="protein sequence ID" value="KAF2095873.1"/>
    <property type="molecule type" value="Genomic_DNA"/>
</dbReference>
<organism evidence="2 3">
    <name type="scientific">Rhizodiscina lignyota</name>
    <dbReference type="NCBI Taxonomy" id="1504668"/>
    <lineage>
        <taxon>Eukaryota</taxon>
        <taxon>Fungi</taxon>
        <taxon>Dikarya</taxon>
        <taxon>Ascomycota</taxon>
        <taxon>Pezizomycotina</taxon>
        <taxon>Dothideomycetes</taxon>
        <taxon>Pleosporomycetidae</taxon>
        <taxon>Aulographales</taxon>
        <taxon>Rhizodiscinaceae</taxon>
        <taxon>Rhizodiscina</taxon>
    </lineage>
</organism>
<dbReference type="PANTHER" id="PTHR33930">
    <property type="entry name" value="ALKYL HYDROPEROXIDE REDUCTASE AHPD"/>
    <property type="match status" value="1"/>
</dbReference>
<keyword evidence="3" id="KW-1185">Reference proteome</keyword>
<dbReference type="SUPFAM" id="SSF69118">
    <property type="entry name" value="AhpD-like"/>
    <property type="match status" value="1"/>
</dbReference>
<feature type="domain" description="Carboxymuconolactone decarboxylase-like" evidence="1">
    <location>
        <begin position="161"/>
        <end position="235"/>
    </location>
</feature>
<dbReference type="AlphaFoldDB" id="A0A9P4IAJ5"/>
<evidence type="ECO:0000259" key="1">
    <source>
        <dbReference type="Pfam" id="PF02627"/>
    </source>
</evidence>
<reference evidence="2" key="1">
    <citation type="journal article" date="2020" name="Stud. Mycol.">
        <title>101 Dothideomycetes genomes: a test case for predicting lifestyles and emergence of pathogens.</title>
        <authorList>
            <person name="Haridas S."/>
            <person name="Albert R."/>
            <person name="Binder M."/>
            <person name="Bloem J."/>
            <person name="Labutti K."/>
            <person name="Salamov A."/>
            <person name="Andreopoulos B."/>
            <person name="Baker S."/>
            <person name="Barry K."/>
            <person name="Bills G."/>
            <person name="Bluhm B."/>
            <person name="Cannon C."/>
            <person name="Castanera R."/>
            <person name="Culley D."/>
            <person name="Daum C."/>
            <person name="Ezra D."/>
            <person name="Gonzalez J."/>
            <person name="Henrissat B."/>
            <person name="Kuo A."/>
            <person name="Liang C."/>
            <person name="Lipzen A."/>
            <person name="Lutzoni F."/>
            <person name="Magnuson J."/>
            <person name="Mondo S."/>
            <person name="Nolan M."/>
            <person name="Ohm R."/>
            <person name="Pangilinan J."/>
            <person name="Park H.-J."/>
            <person name="Ramirez L."/>
            <person name="Alfaro M."/>
            <person name="Sun H."/>
            <person name="Tritt A."/>
            <person name="Yoshinaga Y."/>
            <person name="Zwiers L.-H."/>
            <person name="Turgeon B."/>
            <person name="Goodwin S."/>
            <person name="Spatafora J."/>
            <person name="Crous P."/>
            <person name="Grigoriev I."/>
        </authorList>
    </citation>
    <scope>NUCLEOTIDE SEQUENCE</scope>
    <source>
        <strain evidence="2">CBS 133067</strain>
    </source>
</reference>
<protein>
    <submittedName>
        <fullName evidence="2">Carboxymuconolactone decarboxylase</fullName>
    </submittedName>
</protein>
<evidence type="ECO:0000313" key="2">
    <source>
        <dbReference type="EMBL" id="KAF2095873.1"/>
    </source>
</evidence>
<dbReference type="Pfam" id="PF02627">
    <property type="entry name" value="CMD"/>
    <property type="match status" value="2"/>
</dbReference>